<dbReference type="HOGENOM" id="CLU_2477097_0_0_11"/>
<organism evidence="2 3">
    <name type="scientific">Bifidobacterium dentium ATCC 27679</name>
    <dbReference type="NCBI Taxonomy" id="871562"/>
    <lineage>
        <taxon>Bacteria</taxon>
        <taxon>Bacillati</taxon>
        <taxon>Actinomycetota</taxon>
        <taxon>Actinomycetes</taxon>
        <taxon>Bifidobacteriales</taxon>
        <taxon>Bifidobacteriaceae</taxon>
        <taxon>Bifidobacterium</taxon>
    </lineage>
</organism>
<evidence type="ECO:0000259" key="1">
    <source>
        <dbReference type="PROSITE" id="PS50943"/>
    </source>
</evidence>
<accession>E0Q7J7</accession>
<protein>
    <recommendedName>
        <fullName evidence="1">HTH cro/C1-type domain-containing protein</fullName>
    </recommendedName>
</protein>
<proteinExistence type="predicted"/>
<dbReference type="InterPro" id="IPR010982">
    <property type="entry name" value="Lambda_DNA-bd_dom_sf"/>
</dbReference>
<dbReference type="GO" id="GO:0003677">
    <property type="term" value="F:DNA binding"/>
    <property type="evidence" value="ECO:0007669"/>
    <property type="project" value="InterPro"/>
</dbReference>
<dbReference type="EMBL" id="AEEQ01000009">
    <property type="protein sequence ID" value="EFM41712.1"/>
    <property type="molecule type" value="Genomic_DNA"/>
</dbReference>
<dbReference type="Gene3D" id="1.10.260.40">
    <property type="entry name" value="lambda repressor-like DNA-binding domains"/>
    <property type="match status" value="1"/>
</dbReference>
<dbReference type="Proteomes" id="UP000003323">
    <property type="component" value="Unassembled WGS sequence"/>
</dbReference>
<dbReference type="CDD" id="cd00093">
    <property type="entry name" value="HTH_XRE"/>
    <property type="match status" value="1"/>
</dbReference>
<reference evidence="2 3" key="1">
    <citation type="submission" date="2010-08" db="EMBL/GenBank/DDBJ databases">
        <authorList>
            <person name="Muzny D."/>
            <person name="Qin X."/>
            <person name="Deng J."/>
            <person name="Jiang H."/>
            <person name="Liu Y."/>
            <person name="Qu J."/>
            <person name="Song X.-Z."/>
            <person name="Zhang L."/>
            <person name="Thornton R."/>
            <person name="Coyle M."/>
            <person name="Francisco L."/>
            <person name="Jackson L."/>
            <person name="Javaid M."/>
            <person name="Korchina V."/>
            <person name="Kovar C."/>
            <person name="Mata R."/>
            <person name="Mathew T."/>
            <person name="Ngo R."/>
            <person name="Nguyen L."/>
            <person name="Nguyen N."/>
            <person name="Okwuonu G."/>
            <person name="Ongeri F."/>
            <person name="Pham C."/>
            <person name="Simmons D."/>
            <person name="Wilczek-Boney K."/>
            <person name="Hale W."/>
            <person name="Jakkamsetti A."/>
            <person name="Pham P."/>
            <person name="Ruth R."/>
            <person name="San Lucas F."/>
            <person name="Warren J."/>
            <person name="Zhang J."/>
            <person name="Zhao Z."/>
            <person name="Zhou C."/>
            <person name="Zhu D."/>
            <person name="Lee S."/>
            <person name="Bess C."/>
            <person name="Blankenburg K."/>
            <person name="Forbes L."/>
            <person name="Fu Q."/>
            <person name="Gubbala S."/>
            <person name="Hirani K."/>
            <person name="Jayaseelan J.C."/>
            <person name="Lara F."/>
            <person name="Munidasa M."/>
            <person name="Palculict T."/>
            <person name="Patil S."/>
            <person name="Pu L.-L."/>
            <person name="Saada N."/>
            <person name="Tang L."/>
            <person name="Weissenberger G."/>
            <person name="Zhu Y."/>
            <person name="Hemphill L."/>
            <person name="Shang Y."/>
            <person name="Youmans B."/>
            <person name="Ayvaz T."/>
            <person name="Ross M."/>
            <person name="Santibanez J."/>
            <person name="Aqrawi P."/>
            <person name="Gross S."/>
            <person name="Joshi V."/>
            <person name="Fowler G."/>
            <person name="Nazareth L."/>
            <person name="Reid J."/>
            <person name="Worley K."/>
            <person name="Petrosino J."/>
            <person name="Highlander S."/>
            <person name="Gibbs R."/>
        </authorList>
    </citation>
    <scope>NUCLEOTIDE SEQUENCE [LARGE SCALE GENOMIC DNA]</scope>
    <source>
        <strain evidence="2 3">ATCC 27679</strain>
    </source>
</reference>
<feature type="domain" description="HTH cro/C1-type" evidence="1">
    <location>
        <begin position="27"/>
        <end position="74"/>
    </location>
</feature>
<dbReference type="InterPro" id="IPR001387">
    <property type="entry name" value="Cro/C1-type_HTH"/>
</dbReference>
<gene>
    <name evidence="2" type="ORF">HMPREF0168_1105</name>
</gene>
<sequence>MVRNADLKDTSTVTKLVAEFVAQNVAKRRWSQTTVGQKIGKSQTYVSLRIKGLNSWTTDDLDNLAKAFGYGNAFGLLDAVRGLHKSE</sequence>
<evidence type="ECO:0000313" key="2">
    <source>
        <dbReference type="EMBL" id="EFM41712.1"/>
    </source>
</evidence>
<dbReference type="PROSITE" id="PS50943">
    <property type="entry name" value="HTH_CROC1"/>
    <property type="match status" value="1"/>
</dbReference>
<dbReference type="AlphaFoldDB" id="E0Q7J7"/>
<name>E0Q7J7_9BIFI</name>
<comment type="caution">
    <text evidence="2">The sequence shown here is derived from an EMBL/GenBank/DDBJ whole genome shotgun (WGS) entry which is preliminary data.</text>
</comment>
<dbReference type="SUPFAM" id="SSF47413">
    <property type="entry name" value="lambda repressor-like DNA-binding domains"/>
    <property type="match status" value="1"/>
</dbReference>
<evidence type="ECO:0000313" key="3">
    <source>
        <dbReference type="Proteomes" id="UP000003323"/>
    </source>
</evidence>